<organism evidence="3 4">
    <name type="scientific">Dendrobium thyrsiflorum</name>
    <name type="common">Pinecone-like raceme dendrobium</name>
    <name type="synonym">Orchid</name>
    <dbReference type="NCBI Taxonomy" id="117978"/>
    <lineage>
        <taxon>Eukaryota</taxon>
        <taxon>Viridiplantae</taxon>
        <taxon>Streptophyta</taxon>
        <taxon>Embryophyta</taxon>
        <taxon>Tracheophyta</taxon>
        <taxon>Spermatophyta</taxon>
        <taxon>Magnoliopsida</taxon>
        <taxon>Liliopsida</taxon>
        <taxon>Asparagales</taxon>
        <taxon>Orchidaceae</taxon>
        <taxon>Epidendroideae</taxon>
        <taxon>Malaxideae</taxon>
        <taxon>Dendrobiinae</taxon>
        <taxon>Dendrobium</taxon>
    </lineage>
</organism>
<feature type="region of interest" description="Disordered" evidence="2">
    <location>
        <begin position="1"/>
        <end position="33"/>
    </location>
</feature>
<evidence type="ECO:0000313" key="4">
    <source>
        <dbReference type="Proteomes" id="UP001552299"/>
    </source>
</evidence>
<name>A0ABD0VW08_DENTH</name>
<feature type="region of interest" description="Disordered" evidence="2">
    <location>
        <begin position="199"/>
        <end position="239"/>
    </location>
</feature>
<protein>
    <submittedName>
        <fullName evidence="3">Uncharacterized protein</fullName>
    </submittedName>
</protein>
<gene>
    <name evidence="3" type="ORF">M5K25_000633</name>
</gene>
<keyword evidence="4" id="KW-1185">Reference proteome</keyword>
<feature type="compositionally biased region" description="Basic and acidic residues" evidence="2">
    <location>
        <begin position="220"/>
        <end position="229"/>
    </location>
</feature>
<sequence>MLKKSIKVSEVDVQPSKAPPKRSGNESDPQASKKKKVEEIWIVTSKNQHVSPSMLHILEDVLKHQCVGHRQAEELLVKRMNLEIEMTKALNDWNNEFVKVKYLQGEYKKKYDSKIKEMKVAEEQLAQCRAELATMAIFASLQNQQMDHLHINLHQIQEARDHIYDVKVKALELECMEEGFVRGFLKGVRLVHRKTRAEVEGLTPSQASGDSTSDSDGNEIESKLQKSFDLEDDTDIEIL</sequence>
<feature type="compositionally biased region" description="Acidic residues" evidence="2">
    <location>
        <begin position="230"/>
        <end position="239"/>
    </location>
</feature>
<reference evidence="3 4" key="1">
    <citation type="journal article" date="2024" name="Plant Biotechnol. J.">
        <title>Dendrobium thyrsiflorum genome and its molecular insights into genes involved in important horticultural traits.</title>
        <authorList>
            <person name="Chen B."/>
            <person name="Wang J.Y."/>
            <person name="Zheng P.J."/>
            <person name="Li K.L."/>
            <person name="Liang Y.M."/>
            <person name="Chen X.F."/>
            <person name="Zhang C."/>
            <person name="Zhao X."/>
            <person name="He X."/>
            <person name="Zhang G.Q."/>
            <person name="Liu Z.J."/>
            <person name="Xu Q."/>
        </authorList>
    </citation>
    <scope>NUCLEOTIDE SEQUENCE [LARGE SCALE GENOMIC DNA]</scope>
    <source>
        <strain evidence="3">GZMU011</strain>
    </source>
</reference>
<evidence type="ECO:0000313" key="3">
    <source>
        <dbReference type="EMBL" id="KAL0928718.1"/>
    </source>
</evidence>
<dbReference type="Proteomes" id="UP001552299">
    <property type="component" value="Unassembled WGS sequence"/>
</dbReference>
<feature type="coiled-coil region" evidence="1">
    <location>
        <begin position="72"/>
        <end position="131"/>
    </location>
</feature>
<accession>A0ABD0VW08</accession>
<evidence type="ECO:0000256" key="1">
    <source>
        <dbReference type="SAM" id="Coils"/>
    </source>
</evidence>
<evidence type="ECO:0000256" key="2">
    <source>
        <dbReference type="SAM" id="MobiDB-lite"/>
    </source>
</evidence>
<dbReference type="EMBL" id="JANQDX010000001">
    <property type="protein sequence ID" value="KAL0928718.1"/>
    <property type="molecule type" value="Genomic_DNA"/>
</dbReference>
<dbReference type="AlphaFoldDB" id="A0ABD0VW08"/>
<feature type="compositionally biased region" description="Polar residues" evidence="2">
    <location>
        <begin position="203"/>
        <end position="215"/>
    </location>
</feature>
<comment type="caution">
    <text evidence="3">The sequence shown here is derived from an EMBL/GenBank/DDBJ whole genome shotgun (WGS) entry which is preliminary data.</text>
</comment>
<keyword evidence="1" id="KW-0175">Coiled coil</keyword>
<proteinExistence type="predicted"/>